<evidence type="ECO:0000256" key="1">
    <source>
        <dbReference type="SAM" id="Phobius"/>
    </source>
</evidence>
<feature type="transmembrane region" description="Helical" evidence="1">
    <location>
        <begin position="20"/>
        <end position="40"/>
    </location>
</feature>
<reference evidence="2 3" key="1">
    <citation type="submission" date="2019-04" db="EMBL/GenBank/DDBJ databases">
        <title>Friends and foes A comparative genomics study of 23 Aspergillus species from section Flavi.</title>
        <authorList>
            <consortium name="DOE Joint Genome Institute"/>
            <person name="Kjaerbolling I."/>
            <person name="Vesth T."/>
            <person name="Frisvad J.C."/>
            <person name="Nybo J.L."/>
            <person name="Theobald S."/>
            <person name="Kildgaard S."/>
            <person name="Isbrandt T."/>
            <person name="Kuo A."/>
            <person name="Sato A."/>
            <person name="Lyhne E.K."/>
            <person name="Kogle M.E."/>
            <person name="Wiebenga A."/>
            <person name="Kun R.S."/>
            <person name="Lubbers R.J."/>
            <person name="Makela M.R."/>
            <person name="Barry K."/>
            <person name="Chovatia M."/>
            <person name="Clum A."/>
            <person name="Daum C."/>
            <person name="Haridas S."/>
            <person name="He G."/>
            <person name="LaButti K."/>
            <person name="Lipzen A."/>
            <person name="Mondo S."/>
            <person name="Riley R."/>
            <person name="Salamov A."/>
            <person name="Simmons B.A."/>
            <person name="Magnuson J.K."/>
            <person name="Henrissat B."/>
            <person name="Mortensen U.H."/>
            <person name="Larsen T.O."/>
            <person name="Devries R.P."/>
            <person name="Grigoriev I.V."/>
            <person name="Machida M."/>
            <person name="Baker S.E."/>
            <person name="Andersen M.R."/>
        </authorList>
    </citation>
    <scope>NUCLEOTIDE SEQUENCE [LARGE SCALE GENOMIC DNA]</scope>
    <source>
        <strain evidence="2 3">IBT 18842</strain>
    </source>
</reference>
<protein>
    <submittedName>
        <fullName evidence="2">Uncharacterized protein</fullName>
    </submittedName>
</protein>
<dbReference type="Proteomes" id="UP000325780">
    <property type="component" value="Unassembled WGS sequence"/>
</dbReference>
<keyword evidence="3" id="KW-1185">Reference proteome</keyword>
<evidence type="ECO:0000313" key="3">
    <source>
        <dbReference type="Proteomes" id="UP000325780"/>
    </source>
</evidence>
<gene>
    <name evidence="2" type="ORF">BDV25DRAFT_17527</name>
</gene>
<sequence>MIDLFITTNRGNSSSITTAYTIIIIFETWPSTAVYIIFLSNARSCFYKRRIFFKLSLPSSSLCQVGQFF</sequence>
<proteinExistence type="predicted"/>
<accession>A0A5N6TQ08</accession>
<keyword evidence="1" id="KW-0472">Membrane</keyword>
<dbReference type="EMBL" id="ML742161">
    <property type="protein sequence ID" value="KAE8148415.1"/>
    <property type="molecule type" value="Genomic_DNA"/>
</dbReference>
<name>A0A5N6TQ08_ASPAV</name>
<keyword evidence="1" id="KW-1133">Transmembrane helix</keyword>
<keyword evidence="1" id="KW-0812">Transmembrane</keyword>
<dbReference type="AlphaFoldDB" id="A0A5N6TQ08"/>
<evidence type="ECO:0000313" key="2">
    <source>
        <dbReference type="EMBL" id="KAE8148415.1"/>
    </source>
</evidence>
<organism evidence="2 3">
    <name type="scientific">Aspergillus avenaceus</name>
    <dbReference type="NCBI Taxonomy" id="36643"/>
    <lineage>
        <taxon>Eukaryota</taxon>
        <taxon>Fungi</taxon>
        <taxon>Dikarya</taxon>
        <taxon>Ascomycota</taxon>
        <taxon>Pezizomycotina</taxon>
        <taxon>Eurotiomycetes</taxon>
        <taxon>Eurotiomycetidae</taxon>
        <taxon>Eurotiales</taxon>
        <taxon>Aspergillaceae</taxon>
        <taxon>Aspergillus</taxon>
        <taxon>Aspergillus subgen. Circumdati</taxon>
    </lineage>
</organism>